<evidence type="ECO:0000313" key="1">
    <source>
        <dbReference type="EMBL" id="KJE76513.1"/>
    </source>
</evidence>
<dbReference type="Proteomes" id="UP000032336">
    <property type="component" value="Unassembled WGS sequence"/>
</dbReference>
<dbReference type="InterPro" id="IPR005777">
    <property type="entry name" value="MadA"/>
</dbReference>
<dbReference type="AlphaFoldDB" id="A0A0D8FTA8"/>
<dbReference type="EMBL" id="JXUW01000015">
    <property type="protein sequence ID" value="KJE76513.1"/>
    <property type="molecule type" value="Genomic_DNA"/>
</dbReference>
<dbReference type="InterPro" id="IPR037171">
    <property type="entry name" value="NagB/RpiA_transferase-like"/>
</dbReference>
<keyword evidence="2" id="KW-1185">Reference proteome</keyword>
<dbReference type="EC" id="2.3.1.187" evidence="1"/>
<organism evidence="1 2">
    <name type="scientific">Ferrimicrobium acidiphilum DSM 19497</name>
    <dbReference type="NCBI Taxonomy" id="1121877"/>
    <lineage>
        <taxon>Bacteria</taxon>
        <taxon>Bacillati</taxon>
        <taxon>Actinomycetota</taxon>
        <taxon>Acidimicrobiia</taxon>
        <taxon>Acidimicrobiales</taxon>
        <taxon>Acidimicrobiaceae</taxon>
        <taxon>Ferrimicrobium</taxon>
    </lineage>
</organism>
<dbReference type="NCBIfam" id="TIGR01110">
    <property type="entry name" value="mdcA"/>
    <property type="match status" value="1"/>
</dbReference>
<dbReference type="PANTHER" id="PTHR43293">
    <property type="entry name" value="ACETATE COA-TRANSFERASE YDIF"/>
    <property type="match status" value="1"/>
</dbReference>
<protein>
    <submittedName>
        <fullName evidence="1">Acetyl-S-ACP:malonate ACP transferase</fullName>
        <ecNumber evidence="1">2.3.1.187</ecNumber>
    </submittedName>
</protein>
<name>A0A0D8FTA8_9ACTN</name>
<evidence type="ECO:0000313" key="2">
    <source>
        <dbReference type="Proteomes" id="UP000032336"/>
    </source>
</evidence>
<proteinExistence type="predicted"/>
<keyword evidence="1" id="KW-0808">Transferase</keyword>
<dbReference type="GO" id="GO:0016746">
    <property type="term" value="F:acyltransferase activity"/>
    <property type="evidence" value="ECO:0007669"/>
    <property type="project" value="UniProtKB-KW"/>
</dbReference>
<accession>A0A0D8FTA8</accession>
<dbReference type="STRING" id="1121877.FEAC_17400"/>
<dbReference type="Pfam" id="PF16957">
    <property type="entry name" value="Mal_decarbox_Al"/>
    <property type="match status" value="1"/>
</dbReference>
<gene>
    <name evidence="1" type="primary">madA</name>
    <name evidence="1" type="ORF">FEAC_17400</name>
</gene>
<dbReference type="eggNOG" id="COG4670">
    <property type="taxonomic scope" value="Bacteria"/>
</dbReference>
<sequence length="582" mass="63180">MQFGIGYHVINVVHANIDQRYSSFMPGSSDNKDARVSGSATTWSNRRASKQARLERIAGFMRGVYVDSSTMSEVLELLLQPGDRVALEGDNQKQADFLATTLAGLDPKKIHDLHMLISSVSLPTHLDLFERKLASLLDFAYSGPQSLRISQLIEDGVVRVGAVHTYVELYARMFVDLIPKVALLCAEQADEAGNLFTGPNTEDTPTIAEATAFSGGLVVVQVNERVARVPRVDIPADWVDVVVVSPDPYRVEPLFTRDPRHIGPIHILQAMMVIRGIYERHQVTSLNHGIGFNTAAIELLLPTYGEELGLRGTIARNWVLNPHPTLIPAIESGWVESVACFGGEPGMENYVANRPDIFFTGRDGSLRSNRVLAQLAGQYGVDLFIGSSLQIDADANSSTVTAGRLSGFGGAPNMGHDPHGRRHASPAWLSLLSGEGVGLRGRKLVVQVAETFQRGGEPTFVESLDALEVGRKANFPVPPVMIYGDDVTHVVTEEGIAHLWRAHSLADRRDALAAIAGVSPVGATGNAGTTERLRQDGLVSLPSDLGVDVRRADRRLLAAKTIEDLVAWSGGLYNPPARFRSW</sequence>
<dbReference type="Gene3D" id="3.40.1080.10">
    <property type="entry name" value="Glutaconate Coenzyme A-transferase"/>
    <property type="match status" value="1"/>
</dbReference>
<dbReference type="PANTHER" id="PTHR43293:SF2">
    <property type="entry name" value="MALONATE DECARBOXYLASE ALPHA SUBUNIT"/>
    <property type="match status" value="1"/>
</dbReference>
<dbReference type="SUPFAM" id="SSF100950">
    <property type="entry name" value="NagB/RpiA/CoA transferase-like"/>
    <property type="match status" value="2"/>
</dbReference>
<reference evidence="1 2" key="1">
    <citation type="submission" date="2015-01" db="EMBL/GenBank/DDBJ databases">
        <title>Draft genome of the acidophilic iron oxidizer Ferrimicrobium acidiphilum strain T23.</title>
        <authorList>
            <person name="Poehlein A."/>
            <person name="Eisen S."/>
            <person name="Schloemann M."/>
            <person name="Johnson B.D."/>
            <person name="Daniel R."/>
            <person name="Muehling M."/>
        </authorList>
    </citation>
    <scope>NUCLEOTIDE SEQUENCE [LARGE SCALE GENOMIC DNA]</scope>
    <source>
        <strain evidence="1 2">T23</strain>
    </source>
</reference>
<keyword evidence="1" id="KW-0012">Acyltransferase</keyword>
<comment type="caution">
    <text evidence="1">The sequence shown here is derived from an EMBL/GenBank/DDBJ whole genome shotgun (WGS) entry which is preliminary data.</text>
</comment>
<dbReference type="PATRIC" id="fig|1121877.4.peg.1931"/>